<proteinExistence type="predicted"/>
<evidence type="ECO:0000313" key="1">
    <source>
        <dbReference type="EMBL" id="HHQ51174.1"/>
    </source>
</evidence>
<reference evidence="1" key="1">
    <citation type="journal article" date="2020" name="mSystems">
        <title>Genome- and Community-Level Interaction Insights into Carbon Utilization and Element Cycling Functions of Hydrothermarchaeota in Hydrothermal Sediment.</title>
        <authorList>
            <person name="Zhou Z."/>
            <person name="Liu Y."/>
            <person name="Xu W."/>
            <person name="Pan J."/>
            <person name="Luo Z.H."/>
            <person name="Li M."/>
        </authorList>
    </citation>
    <scope>NUCLEOTIDE SEQUENCE [LARGE SCALE GENOMIC DNA]</scope>
    <source>
        <strain evidence="1">SpSt-1105</strain>
    </source>
</reference>
<sequence>MLGDNIKISAYERSLVEKITEVDEKRSRARGYTYPYTVGTLGMTMKPLSRLYTAITVKSLNVNEVARD</sequence>
<dbReference type="EMBL" id="DRYQ01000109">
    <property type="protein sequence ID" value="HHQ51174.1"/>
    <property type="molecule type" value="Genomic_DNA"/>
</dbReference>
<accession>A0A7J3Z8M6</accession>
<organism evidence="1">
    <name type="scientific">Ignisphaera aggregans</name>
    <dbReference type="NCBI Taxonomy" id="334771"/>
    <lineage>
        <taxon>Archaea</taxon>
        <taxon>Thermoproteota</taxon>
        <taxon>Thermoprotei</taxon>
        <taxon>Desulfurococcales</taxon>
        <taxon>Desulfurococcaceae</taxon>
        <taxon>Ignisphaera</taxon>
    </lineage>
</organism>
<protein>
    <submittedName>
        <fullName evidence="1">Uncharacterized protein</fullName>
    </submittedName>
</protein>
<comment type="caution">
    <text evidence="1">The sequence shown here is derived from an EMBL/GenBank/DDBJ whole genome shotgun (WGS) entry which is preliminary data.</text>
</comment>
<name>A0A7J3Z8M6_9CREN</name>
<dbReference type="AlphaFoldDB" id="A0A7J3Z8M6"/>
<gene>
    <name evidence="1" type="ORF">ENM66_07505</name>
</gene>